<keyword evidence="3 6" id="KW-0028">Amino-acid biosynthesis</keyword>
<evidence type="ECO:0000313" key="9">
    <source>
        <dbReference type="Proteomes" id="UP000237968"/>
    </source>
</evidence>
<dbReference type="HAMAP" id="MF_00076">
    <property type="entry name" value="HisB"/>
    <property type="match status" value="1"/>
</dbReference>
<sequence>MNDVRRAEVERSTRETQIRVALALPGDAPAPPKVETPVPFLSHMLDALGRHGAMALEVEAKGDVEIDDHHTVEDVGLVLGQALDQALGDRKGIYRYGHFSLVMDETLVDVALDLGGRPYLVYDLPAITGKWIGRFDCELVREFYQALAVQARMNLHVHLRAGGNAHHVVEASFKGLARALRMACQRDPASAGSVPSTKGVL</sequence>
<dbReference type="EC" id="4.2.1.19" evidence="6 7"/>
<dbReference type="CDD" id="cd07914">
    <property type="entry name" value="IGPD"/>
    <property type="match status" value="1"/>
</dbReference>
<proteinExistence type="inferred from homology"/>
<dbReference type="AlphaFoldDB" id="A0A2S9YG85"/>
<dbReference type="NCBIfam" id="NF002114">
    <property type="entry name" value="PRK00951.2-4"/>
    <property type="match status" value="1"/>
</dbReference>
<dbReference type="InterPro" id="IPR020565">
    <property type="entry name" value="ImidazoleglycerP_deHydtase_CS"/>
</dbReference>
<dbReference type="PROSITE" id="PS00954">
    <property type="entry name" value="IGP_DEHYDRATASE_1"/>
    <property type="match status" value="1"/>
</dbReference>
<keyword evidence="6" id="KW-0963">Cytoplasm</keyword>
<dbReference type="InterPro" id="IPR038494">
    <property type="entry name" value="IGPD_sf"/>
</dbReference>
<evidence type="ECO:0000256" key="5">
    <source>
        <dbReference type="ARBA" id="ARBA00023239"/>
    </source>
</evidence>
<comment type="pathway">
    <text evidence="1 6 7">Amino-acid biosynthesis; L-histidine biosynthesis; L-histidine from 5-phospho-alpha-D-ribose 1-diphosphate: step 6/9.</text>
</comment>
<dbReference type="GO" id="GO:0005737">
    <property type="term" value="C:cytoplasm"/>
    <property type="evidence" value="ECO:0007669"/>
    <property type="project" value="UniProtKB-SubCell"/>
</dbReference>
<dbReference type="FunFam" id="3.30.230.40:FF:000003">
    <property type="entry name" value="Imidazoleglycerol-phosphate dehydratase HisB"/>
    <property type="match status" value="1"/>
</dbReference>
<dbReference type="SUPFAM" id="SSF54211">
    <property type="entry name" value="Ribosomal protein S5 domain 2-like"/>
    <property type="match status" value="2"/>
</dbReference>
<dbReference type="NCBIfam" id="NF002111">
    <property type="entry name" value="PRK00951.2-1"/>
    <property type="match status" value="1"/>
</dbReference>
<comment type="caution">
    <text evidence="8">The sequence shown here is derived from an EMBL/GenBank/DDBJ whole genome shotgun (WGS) entry which is preliminary data.</text>
</comment>
<dbReference type="InterPro" id="IPR020568">
    <property type="entry name" value="Ribosomal_Su5_D2-typ_SF"/>
</dbReference>
<dbReference type="Gene3D" id="3.30.230.40">
    <property type="entry name" value="Imidazole glycerol phosphate dehydratase, domain 1"/>
    <property type="match status" value="2"/>
</dbReference>
<dbReference type="FunFam" id="3.30.230.40:FF:000001">
    <property type="entry name" value="Imidazoleglycerol-phosphate dehydratase HisB"/>
    <property type="match status" value="1"/>
</dbReference>
<keyword evidence="4 6" id="KW-0368">Histidine biosynthesis</keyword>
<comment type="subcellular location">
    <subcellularLocation>
        <location evidence="6 7">Cytoplasm</location>
    </subcellularLocation>
</comment>
<dbReference type="PANTHER" id="PTHR23133:SF2">
    <property type="entry name" value="IMIDAZOLEGLYCEROL-PHOSPHATE DEHYDRATASE"/>
    <property type="match status" value="1"/>
</dbReference>
<evidence type="ECO:0000256" key="2">
    <source>
        <dbReference type="ARBA" id="ARBA00016664"/>
    </source>
</evidence>
<dbReference type="GO" id="GO:0004424">
    <property type="term" value="F:imidazoleglycerol-phosphate dehydratase activity"/>
    <property type="evidence" value="ECO:0007669"/>
    <property type="project" value="UniProtKB-UniRule"/>
</dbReference>
<evidence type="ECO:0000256" key="4">
    <source>
        <dbReference type="ARBA" id="ARBA00023102"/>
    </source>
</evidence>
<dbReference type="Proteomes" id="UP000237968">
    <property type="component" value="Unassembled WGS sequence"/>
</dbReference>
<evidence type="ECO:0000313" key="8">
    <source>
        <dbReference type="EMBL" id="PRQ04125.1"/>
    </source>
</evidence>
<comment type="catalytic activity">
    <reaction evidence="6 7">
        <text>D-erythro-1-(imidazol-4-yl)glycerol 3-phosphate = 3-(imidazol-4-yl)-2-oxopropyl phosphate + H2O</text>
        <dbReference type="Rhea" id="RHEA:11040"/>
        <dbReference type="ChEBI" id="CHEBI:15377"/>
        <dbReference type="ChEBI" id="CHEBI:57766"/>
        <dbReference type="ChEBI" id="CHEBI:58278"/>
        <dbReference type="EC" id="4.2.1.19"/>
    </reaction>
</comment>
<dbReference type="PROSITE" id="PS00955">
    <property type="entry name" value="IGP_DEHYDRATASE_2"/>
    <property type="match status" value="1"/>
</dbReference>
<evidence type="ECO:0000256" key="7">
    <source>
        <dbReference type="RuleBase" id="RU000599"/>
    </source>
</evidence>
<dbReference type="PANTHER" id="PTHR23133">
    <property type="entry name" value="IMIDAZOLEGLYCEROL-PHOSPHATE DEHYDRATASE HIS7"/>
    <property type="match status" value="1"/>
</dbReference>
<organism evidence="8 9">
    <name type="scientific">Enhygromyxa salina</name>
    <dbReference type="NCBI Taxonomy" id="215803"/>
    <lineage>
        <taxon>Bacteria</taxon>
        <taxon>Pseudomonadati</taxon>
        <taxon>Myxococcota</taxon>
        <taxon>Polyangia</taxon>
        <taxon>Nannocystales</taxon>
        <taxon>Nannocystaceae</taxon>
        <taxon>Enhygromyxa</taxon>
    </lineage>
</organism>
<dbReference type="RefSeq" id="WP_106390539.1">
    <property type="nucleotide sequence ID" value="NZ_PVNK01000062.1"/>
</dbReference>
<evidence type="ECO:0000256" key="1">
    <source>
        <dbReference type="ARBA" id="ARBA00005047"/>
    </source>
</evidence>
<reference evidence="8 9" key="1">
    <citation type="submission" date="2018-03" db="EMBL/GenBank/DDBJ databases">
        <title>Draft Genome Sequences of the Obligatory Marine Myxobacteria Enhygromyxa salina SWB005.</title>
        <authorList>
            <person name="Poehlein A."/>
            <person name="Moghaddam J.A."/>
            <person name="Harms H."/>
            <person name="Alanjari M."/>
            <person name="Koenig G.M."/>
            <person name="Daniel R."/>
            <person name="Schaeberle T.F."/>
        </authorList>
    </citation>
    <scope>NUCLEOTIDE SEQUENCE [LARGE SCALE GENOMIC DNA]</scope>
    <source>
        <strain evidence="8 9">SWB005</strain>
    </source>
</reference>
<comment type="similarity">
    <text evidence="6 7">Belongs to the imidazoleglycerol-phosphate dehydratase family.</text>
</comment>
<name>A0A2S9YG85_9BACT</name>
<dbReference type="UniPathway" id="UPA00031">
    <property type="reaction ID" value="UER00011"/>
</dbReference>
<accession>A0A2S9YG85</accession>
<dbReference type="EMBL" id="PVNK01000062">
    <property type="protein sequence ID" value="PRQ04125.1"/>
    <property type="molecule type" value="Genomic_DNA"/>
</dbReference>
<dbReference type="Pfam" id="PF00475">
    <property type="entry name" value="IGPD"/>
    <property type="match status" value="1"/>
</dbReference>
<evidence type="ECO:0000256" key="6">
    <source>
        <dbReference type="HAMAP-Rule" id="MF_00076"/>
    </source>
</evidence>
<dbReference type="InterPro" id="IPR000807">
    <property type="entry name" value="ImidazoleglycerolP_deHydtase"/>
</dbReference>
<keyword evidence="9" id="KW-1185">Reference proteome</keyword>
<evidence type="ECO:0000256" key="3">
    <source>
        <dbReference type="ARBA" id="ARBA00022605"/>
    </source>
</evidence>
<dbReference type="GO" id="GO:0000105">
    <property type="term" value="P:L-histidine biosynthetic process"/>
    <property type="evidence" value="ECO:0007669"/>
    <property type="project" value="UniProtKB-UniRule"/>
</dbReference>
<gene>
    <name evidence="6 8" type="primary">hisB</name>
    <name evidence="8" type="ORF">ENSA5_10850</name>
</gene>
<protein>
    <recommendedName>
        <fullName evidence="2 6">Imidazoleglycerol-phosphate dehydratase</fullName>
        <shortName evidence="6">IGPD</shortName>
        <ecNumber evidence="6 7">4.2.1.19</ecNumber>
    </recommendedName>
</protein>
<dbReference type="OrthoDB" id="9790411at2"/>
<keyword evidence="5 6" id="KW-0456">Lyase</keyword>